<name>A0A8T7LWY1_9CHLR</name>
<dbReference type="Proteomes" id="UP001431572">
    <property type="component" value="Chromosome 1"/>
</dbReference>
<dbReference type="RefSeq" id="WP_341469240.1">
    <property type="nucleotide sequence ID" value="NZ_CP128399.1"/>
</dbReference>
<sequence>MSETRSNSFSIIELLQYIRRHSETGRLSFEESGAIVAELFFKQGHLIHASNDKVTGDDVVYQLLGNRSARIHWEKNLTPEAESVTKTDELLLLGALGLLTEDDAESALQAVSDETNSLMASTFEATEANSVIDETITDRAKITPVQPPTPEMPTIAPSPLNPVLTANSQAIEQLGQLQFLLGDEVLRPPRFRRWSGFPLPFVSAFVLKDSPNWRIVRNVLDLIWHEKFSGFLTLITANPLIEAVVILYKGRVVHSRFADNRSIHKDQGALRRIVDVTVSANERNPVLLYPLEADFIHSYSALIMGDKLLDSFSSASMKINKLLNTLEHSQHTGVVHITNLAESGYIFLSGGQKLGSYYEVDDVLEESIVRVYQIVSKPGSMIDVVTSPPEDKMFEVSNRPKSVAEIKQQMIAIANEVLGKRANRVVNLLAQAEDNTPSLKTYANQARLVTQMFIDKNLADQLYERFLFLIQELG</sequence>
<organism evidence="2 4">
    <name type="scientific">Candidatus Chlorohelix allophototropha</name>
    <dbReference type="NCBI Taxonomy" id="3003348"/>
    <lineage>
        <taxon>Bacteria</taxon>
        <taxon>Bacillati</taxon>
        <taxon>Chloroflexota</taxon>
        <taxon>Chloroflexia</taxon>
        <taxon>Candidatus Chloroheliales</taxon>
        <taxon>Candidatus Chloroheliaceae</taxon>
        <taxon>Candidatus Chlorohelix</taxon>
    </lineage>
</organism>
<keyword evidence="5" id="KW-1185">Reference proteome</keyword>
<dbReference type="Proteomes" id="UP000521676">
    <property type="component" value="Unassembled WGS sequence"/>
</dbReference>
<evidence type="ECO:0000313" key="5">
    <source>
        <dbReference type="Proteomes" id="UP001431572"/>
    </source>
</evidence>
<evidence type="ECO:0000259" key="1">
    <source>
        <dbReference type="Pfam" id="PF14332"/>
    </source>
</evidence>
<evidence type="ECO:0000313" key="2">
    <source>
        <dbReference type="EMBL" id="NWJ45473.1"/>
    </source>
</evidence>
<protein>
    <submittedName>
        <fullName evidence="2">DUF4388 domain-containing protein</fullName>
    </submittedName>
</protein>
<evidence type="ECO:0000313" key="3">
    <source>
        <dbReference type="EMBL" id="WJW67347.1"/>
    </source>
</evidence>
<feature type="domain" description="PatA-like N-terminal" evidence="1">
    <location>
        <begin position="8"/>
        <end position="95"/>
    </location>
</feature>
<dbReference type="EMBL" id="JACATZ010000001">
    <property type="protein sequence ID" value="NWJ45473.1"/>
    <property type="molecule type" value="Genomic_DNA"/>
</dbReference>
<dbReference type="InterPro" id="IPR025497">
    <property type="entry name" value="PatA-like_N"/>
</dbReference>
<dbReference type="EMBL" id="CP128399">
    <property type="protein sequence ID" value="WJW67347.1"/>
    <property type="molecule type" value="Genomic_DNA"/>
</dbReference>
<dbReference type="PANTHER" id="PTHR36304:SF4">
    <property type="entry name" value="DUF4388 DOMAIN-CONTAINING PROTEIN"/>
    <property type="match status" value="1"/>
</dbReference>
<gene>
    <name evidence="2" type="ORF">HXX08_06300</name>
    <name evidence="3" type="ORF">OZ401_000609</name>
</gene>
<reference evidence="2 4" key="1">
    <citation type="submission" date="2020-06" db="EMBL/GenBank/DDBJ databases">
        <title>Anoxygenic phototrophic Chloroflexota member uses a Type I reaction center.</title>
        <authorList>
            <person name="Tsuji J.M."/>
            <person name="Shaw N.A."/>
            <person name="Nagashima S."/>
            <person name="Venkiteswaran J."/>
            <person name="Schiff S.L."/>
            <person name="Hanada S."/>
            <person name="Tank M."/>
            <person name="Neufeld J.D."/>
        </authorList>
    </citation>
    <scope>NUCLEOTIDE SEQUENCE [LARGE SCALE GENOMIC DNA]</scope>
    <source>
        <strain evidence="2">L227-S17</strain>
    </source>
</reference>
<dbReference type="AlphaFoldDB" id="A0A8T7LWY1"/>
<dbReference type="PANTHER" id="PTHR36304">
    <property type="entry name" value="DOMAIN GTPASE-ACTIVATING PROTEIN, PUTATIVE-RELATED-RELATED"/>
    <property type="match status" value="1"/>
</dbReference>
<reference evidence="3" key="2">
    <citation type="journal article" date="2024" name="Nature">
        <title>Anoxygenic phototroph of the Chloroflexota uses a type I reaction centre.</title>
        <authorList>
            <person name="Tsuji J.M."/>
            <person name="Shaw N.A."/>
            <person name="Nagashima S."/>
            <person name="Venkiteswaran J.J."/>
            <person name="Schiff S.L."/>
            <person name="Watanabe T."/>
            <person name="Fukui M."/>
            <person name="Hanada S."/>
            <person name="Tank M."/>
            <person name="Neufeld J.D."/>
        </authorList>
    </citation>
    <scope>NUCLEOTIDE SEQUENCE</scope>
    <source>
        <strain evidence="3">L227-S17</strain>
    </source>
</reference>
<dbReference type="Pfam" id="PF14332">
    <property type="entry name" value="DUF4388"/>
    <property type="match status" value="1"/>
</dbReference>
<evidence type="ECO:0000313" key="4">
    <source>
        <dbReference type="Proteomes" id="UP000521676"/>
    </source>
</evidence>
<accession>A0A8T7LWY1</accession>
<proteinExistence type="predicted"/>